<dbReference type="PROSITE" id="PS51318">
    <property type="entry name" value="TAT"/>
    <property type="match status" value="1"/>
</dbReference>
<dbReference type="PANTHER" id="PTHR47495:SF2">
    <property type="entry name" value="ALDEHYDE DEHYDROGENASE"/>
    <property type="match status" value="1"/>
</dbReference>
<dbReference type="EC" id="1.3.99.16" evidence="2"/>
<sequence length="764" mass="80234">MNKHVKNVTPATTDLSRRSFLVGTAASGLVLGYAGVPGIDSASAAAPANFEPSVWYAISPDGLVTVTCGKADMGQHIASTMAQIVCEELGAKWSDMRVALASNDPKFNDPVLGAQITGGSWSTMMNFEAMSRAGAAGRIALTEAAAAAMGLPPYFKDQLVVRDSIVSHPKSRKQMSFADIVKSGKATKTFTPDELKAIKLKTPDQYTMIGVSVPQLDIPSKTNGTAKYGIDVMLPGMAYGKVVTPPVRFGATVKSVDDSDAKKVPGFMKAVILDDKTGTTSGWVVAVASTYANARKAADALKIAYDGGPNAKLSSQSLLDEAKRLQGLEDSGQFFVKDGDPNAAFGSAAKVVEAEYTTSINIHAPLEPMNATAEFKGDILHIYSGNQFATRSGAIAAGAAGIDPKFVVMHQHWLGGGFGRRLDADMMIPAVQAAKAVGKPVKVIYSRENDMTMDFSRPLTYQKVKAGVDGDGKLVALSHDVVSAWPTARWGIPDFLTPSVDKKGPLDSFTVNGADFFYTVPNHYVRAIKNELAHNATPSGQLRSVAPGWTFWAVESMIDEIATATGKDPAQFRISLLDGAGKNDGGAQRLRNTLLAAMGLSGYGTRPLPKGEGMGVACVSSQERATASWTACVAHVAVAPSGAVTVKKLTVATDVGTQVHPDNIRAQVEGAALWGLSLAMYEKATLKDGGIEQTNFDSYTPLRMSQMPEVAVTVIANGEKATGVGEPAVTVVAPAIGNAIFNASGARVRALPITAEAVKASMKA</sequence>
<dbReference type="Gene3D" id="3.30.365.10">
    <property type="entry name" value="Aldehyde oxidase/xanthine dehydrogenase, molybdopterin binding domain"/>
    <property type="match status" value="4"/>
</dbReference>
<evidence type="ECO:0000313" key="3">
    <source>
        <dbReference type="Proteomes" id="UP001565369"/>
    </source>
</evidence>
<keyword evidence="3" id="KW-1185">Reference proteome</keyword>
<evidence type="ECO:0000313" key="2">
    <source>
        <dbReference type="EMBL" id="MEY9453951.1"/>
    </source>
</evidence>
<dbReference type="SMART" id="SM01008">
    <property type="entry name" value="Ald_Xan_dh_C"/>
    <property type="match status" value="1"/>
</dbReference>
<dbReference type="InterPro" id="IPR006311">
    <property type="entry name" value="TAT_signal"/>
</dbReference>
<dbReference type="RefSeq" id="WP_028139557.1">
    <property type="nucleotide sequence ID" value="NZ_AP021854.1"/>
</dbReference>
<dbReference type="Pfam" id="PF20256">
    <property type="entry name" value="MoCoBD_2"/>
    <property type="match status" value="2"/>
</dbReference>
<accession>A0ABV4FQT3</accession>
<reference evidence="2 3" key="1">
    <citation type="submission" date="2024-07" db="EMBL/GenBank/DDBJ databases">
        <title>Genomic Encyclopedia of Type Strains, Phase V (KMG-V): Genome sequencing to study the core and pangenomes of soil and plant-associated prokaryotes.</title>
        <authorList>
            <person name="Whitman W."/>
        </authorList>
    </citation>
    <scope>NUCLEOTIDE SEQUENCE [LARGE SCALE GENOMIC DNA]</scope>
    <source>
        <strain evidence="2 3">USDA 152</strain>
    </source>
</reference>
<dbReference type="PIRSF" id="PIRSF036389">
    <property type="entry name" value="IOR_B"/>
    <property type="match status" value="1"/>
</dbReference>
<dbReference type="InterPro" id="IPR008274">
    <property type="entry name" value="AldOxase/xan_DH_MoCoBD1"/>
</dbReference>
<dbReference type="Pfam" id="PF02738">
    <property type="entry name" value="MoCoBD_1"/>
    <property type="match status" value="1"/>
</dbReference>
<evidence type="ECO:0000259" key="1">
    <source>
        <dbReference type="SMART" id="SM01008"/>
    </source>
</evidence>
<dbReference type="InterPro" id="IPR012368">
    <property type="entry name" value="OxRdtase_Mopterin-bd_su_IorB"/>
</dbReference>
<keyword evidence="2" id="KW-0560">Oxidoreductase</keyword>
<dbReference type="SUPFAM" id="SSF56003">
    <property type="entry name" value="Molybdenum cofactor-binding domain"/>
    <property type="match status" value="2"/>
</dbReference>
<name>A0ABV4FQT3_9BRAD</name>
<dbReference type="InterPro" id="IPR037165">
    <property type="entry name" value="AldOxase/xan_DH_Mopterin-bd_sf"/>
</dbReference>
<dbReference type="InterPro" id="IPR046867">
    <property type="entry name" value="AldOxase/xan_DH_MoCoBD2"/>
</dbReference>
<comment type="caution">
    <text evidence="2">The sequence shown here is derived from an EMBL/GenBank/DDBJ whole genome shotgun (WGS) entry which is preliminary data.</text>
</comment>
<dbReference type="EMBL" id="JBGBZJ010000003">
    <property type="protein sequence ID" value="MEY9453951.1"/>
    <property type="molecule type" value="Genomic_DNA"/>
</dbReference>
<gene>
    <name evidence="2" type="ORF">ABIG07_002899</name>
</gene>
<dbReference type="Gene3D" id="3.90.1170.50">
    <property type="entry name" value="Aldehyde oxidase/xanthine dehydrogenase, a/b hammerhead"/>
    <property type="match status" value="1"/>
</dbReference>
<organism evidence="2 3">
    <name type="scientific">Bradyrhizobium ottawaense</name>
    <dbReference type="NCBI Taxonomy" id="931866"/>
    <lineage>
        <taxon>Bacteria</taxon>
        <taxon>Pseudomonadati</taxon>
        <taxon>Pseudomonadota</taxon>
        <taxon>Alphaproteobacteria</taxon>
        <taxon>Hyphomicrobiales</taxon>
        <taxon>Nitrobacteraceae</taxon>
        <taxon>Bradyrhizobium</taxon>
    </lineage>
</organism>
<dbReference type="PANTHER" id="PTHR47495">
    <property type="entry name" value="ALDEHYDE DEHYDROGENASE"/>
    <property type="match status" value="1"/>
</dbReference>
<proteinExistence type="predicted"/>
<dbReference type="InterPro" id="IPR052516">
    <property type="entry name" value="N-heterocyclic_Hydroxylase"/>
</dbReference>
<dbReference type="Proteomes" id="UP001565369">
    <property type="component" value="Unassembled WGS sequence"/>
</dbReference>
<feature type="domain" description="Aldehyde oxidase/xanthine dehydrogenase a/b hammerhead" evidence="1">
    <location>
        <begin position="223"/>
        <end position="309"/>
    </location>
</feature>
<protein>
    <submittedName>
        <fullName evidence="2">Isoquinoline 1-oxidoreductase beta subunit</fullName>
        <ecNumber evidence="2">1.3.99.16</ecNumber>
    </submittedName>
</protein>
<dbReference type="GO" id="GO:0047121">
    <property type="term" value="F:isoquinoline 1-oxidoreductase activity"/>
    <property type="evidence" value="ECO:0007669"/>
    <property type="project" value="UniProtKB-EC"/>
</dbReference>
<dbReference type="InterPro" id="IPR000674">
    <property type="entry name" value="Ald_Oxase/Xan_DH_a/b"/>
</dbReference>